<dbReference type="InterPro" id="IPR013719">
    <property type="entry name" value="RTT106/SPT16-like_middle_dom"/>
</dbReference>
<dbReference type="PANTHER" id="PTHR45849:SF3">
    <property type="entry name" value="HISTONE CHAPERONE RTT106"/>
    <property type="match status" value="1"/>
</dbReference>
<dbReference type="GO" id="GO:0042393">
    <property type="term" value="F:histone binding"/>
    <property type="evidence" value="ECO:0007669"/>
    <property type="project" value="TreeGrafter"/>
</dbReference>
<feature type="compositionally biased region" description="Acidic residues" evidence="4">
    <location>
        <begin position="421"/>
        <end position="467"/>
    </location>
</feature>
<protein>
    <submittedName>
        <fullName evidence="6">Chaperone protein</fullName>
    </submittedName>
</protein>
<dbReference type="SMART" id="SM01287">
    <property type="entry name" value="Rtt106"/>
    <property type="match status" value="1"/>
</dbReference>
<proteinExistence type="inferred from homology"/>
<dbReference type="Gene3D" id="2.30.29.120">
    <property type="match status" value="1"/>
</dbReference>
<dbReference type="InterPro" id="IPR011993">
    <property type="entry name" value="PH-like_dom_sf"/>
</dbReference>
<name>A0AAJ0M210_9PEZI</name>
<comment type="function">
    <text evidence="2">Histones H3 and H4 chaperone involved in the nucleosome formation and heterochromatin silencing. Required for the deposition of H3K56ac-carrying H3-H4 complex onto newly-replicated DNA. Plays a role in the transcriptional regulation of the cell-cycle dependent histone genes by creating a repressive structure at the core histone gene promoter.</text>
</comment>
<gene>
    <name evidence="6" type="ORF">B0T15DRAFT_397510</name>
</gene>
<feature type="region of interest" description="Disordered" evidence="4">
    <location>
        <begin position="364"/>
        <end position="467"/>
    </location>
</feature>
<dbReference type="GeneID" id="87883735"/>
<dbReference type="GO" id="GO:0031491">
    <property type="term" value="F:nucleosome binding"/>
    <property type="evidence" value="ECO:0007669"/>
    <property type="project" value="TreeGrafter"/>
</dbReference>
<evidence type="ECO:0000256" key="1">
    <source>
        <dbReference type="ARBA" id="ARBA00006159"/>
    </source>
</evidence>
<feature type="region of interest" description="Disordered" evidence="4">
    <location>
        <begin position="56"/>
        <end position="88"/>
    </location>
</feature>
<comment type="caution">
    <text evidence="6">The sequence shown here is derived from an EMBL/GenBank/DDBJ whole genome shotgun (WGS) entry which is preliminary data.</text>
</comment>
<accession>A0AAJ0M210</accession>
<evidence type="ECO:0000256" key="4">
    <source>
        <dbReference type="SAM" id="MobiDB-lite"/>
    </source>
</evidence>
<dbReference type="Gene3D" id="2.30.29.30">
    <property type="entry name" value="Pleckstrin-homology domain (PH domain)/Phosphotyrosine-binding domain (PTB)"/>
    <property type="match status" value="1"/>
</dbReference>
<feature type="compositionally biased region" description="Acidic residues" evidence="4">
    <location>
        <begin position="391"/>
        <end position="406"/>
    </location>
</feature>
<dbReference type="Proteomes" id="UP001273166">
    <property type="component" value="Unassembled WGS sequence"/>
</dbReference>
<comment type="similarity">
    <text evidence="1">Belongs to the RTT106 family.</text>
</comment>
<keyword evidence="7" id="KW-1185">Reference proteome</keyword>
<dbReference type="SUPFAM" id="SSF50729">
    <property type="entry name" value="PH domain-like"/>
    <property type="match status" value="1"/>
</dbReference>
<evidence type="ECO:0000259" key="5">
    <source>
        <dbReference type="SMART" id="SM01287"/>
    </source>
</evidence>
<dbReference type="Pfam" id="PF08512">
    <property type="entry name" value="Rttp106-like_middle"/>
    <property type="match status" value="1"/>
</dbReference>
<dbReference type="RefSeq" id="XP_062721901.1">
    <property type="nucleotide sequence ID" value="XM_062864906.1"/>
</dbReference>
<dbReference type="PANTHER" id="PTHR45849">
    <property type="entry name" value="FACT COMPLEX SUBUNIT SSRP1"/>
    <property type="match status" value="1"/>
</dbReference>
<feature type="compositionally biased region" description="Polar residues" evidence="4">
    <location>
        <begin position="68"/>
        <end position="78"/>
    </location>
</feature>
<reference evidence="6" key="1">
    <citation type="journal article" date="2023" name="Mol. Phylogenet. Evol.">
        <title>Genome-scale phylogeny and comparative genomics of the fungal order Sordariales.</title>
        <authorList>
            <person name="Hensen N."/>
            <person name="Bonometti L."/>
            <person name="Westerberg I."/>
            <person name="Brannstrom I.O."/>
            <person name="Guillou S."/>
            <person name="Cros-Aarteil S."/>
            <person name="Calhoun S."/>
            <person name="Haridas S."/>
            <person name="Kuo A."/>
            <person name="Mondo S."/>
            <person name="Pangilinan J."/>
            <person name="Riley R."/>
            <person name="LaButti K."/>
            <person name="Andreopoulos B."/>
            <person name="Lipzen A."/>
            <person name="Chen C."/>
            <person name="Yan M."/>
            <person name="Daum C."/>
            <person name="Ng V."/>
            <person name="Clum A."/>
            <person name="Steindorff A."/>
            <person name="Ohm R.A."/>
            <person name="Martin F."/>
            <person name="Silar P."/>
            <person name="Natvig D.O."/>
            <person name="Lalanne C."/>
            <person name="Gautier V."/>
            <person name="Ament-Velasquez S.L."/>
            <person name="Kruys A."/>
            <person name="Hutchinson M.I."/>
            <person name="Powell A.J."/>
            <person name="Barry K."/>
            <person name="Miller A.N."/>
            <person name="Grigoriev I.V."/>
            <person name="Debuchy R."/>
            <person name="Gladieux P."/>
            <person name="Hiltunen Thoren M."/>
            <person name="Johannesson H."/>
        </authorList>
    </citation>
    <scope>NUCLEOTIDE SEQUENCE</scope>
    <source>
        <strain evidence="6">CBS 333.67</strain>
    </source>
</reference>
<dbReference type="AlphaFoldDB" id="A0AAJ0M210"/>
<reference evidence="6" key="2">
    <citation type="submission" date="2023-06" db="EMBL/GenBank/DDBJ databases">
        <authorList>
            <consortium name="Lawrence Berkeley National Laboratory"/>
            <person name="Mondo S.J."/>
            <person name="Hensen N."/>
            <person name="Bonometti L."/>
            <person name="Westerberg I."/>
            <person name="Brannstrom I.O."/>
            <person name="Guillou S."/>
            <person name="Cros-Aarteil S."/>
            <person name="Calhoun S."/>
            <person name="Haridas S."/>
            <person name="Kuo A."/>
            <person name="Pangilinan J."/>
            <person name="Riley R."/>
            <person name="Labutti K."/>
            <person name="Andreopoulos B."/>
            <person name="Lipzen A."/>
            <person name="Chen C."/>
            <person name="Yanf M."/>
            <person name="Daum C."/>
            <person name="Ng V."/>
            <person name="Clum A."/>
            <person name="Steindorff A."/>
            <person name="Ohm R."/>
            <person name="Martin F."/>
            <person name="Silar P."/>
            <person name="Natvig D."/>
            <person name="Lalanne C."/>
            <person name="Gautier V."/>
            <person name="Ament-Velasquez S.L."/>
            <person name="Kruys A."/>
            <person name="Hutchinson M.I."/>
            <person name="Powell A.J."/>
            <person name="Barry K."/>
            <person name="Miller A.N."/>
            <person name="Grigoriev I.V."/>
            <person name="Debuchy R."/>
            <person name="Gladieux P."/>
            <person name="Thoren M.H."/>
            <person name="Johannesson H."/>
        </authorList>
    </citation>
    <scope>NUCLEOTIDE SEQUENCE</scope>
    <source>
        <strain evidence="6">CBS 333.67</strain>
    </source>
</reference>
<feature type="domain" description="Histone chaperone RTT106/FACT complex subunit SPT16-like middle" evidence="5">
    <location>
        <begin position="267"/>
        <end position="364"/>
    </location>
</feature>
<feature type="compositionally biased region" description="Basic and acidic residues" evidence="4">
    <location>
        <begin position="407"/>
        <end position="420"/>
    </location>
</feature>
<evidence type="ECO:0000313" key="6">
    <source>
        <dbReference type="EMBL" id="KAK3306121.1"/>
    </source>
</evidence>
<organism evidence="6 7">
    <name type="scientific">Chaetomium strumarium</name>
    <dbReference type="NCBI Taxonomy" id="1170767"/>
    <lineage>
        <taxon>Eukaryota</taxon>
        <taxon>Fungi</taxon>
        <taxon>Dikarya</taxon>
        <taxon>Ascomycota</taxon>
        <taxon>Pezizomycotina</taxon>
        <taxon>Sordariomycetes</taxon>
        <taxon>Sordariomycetidae</taxon>
        <taxon>Sordariales</taxon>
        <taxon>Chaetomiaceae</taxon>
        <taxon>Chaetomium</taxon>
    </lineage>
</organism>
<evidence type="ECO:0000256" key="2">
    <source>
        <dbReference type="ARBA" id="ARBA00037550"/>
    </source>
</evidence>
<comment type="subunit">
    <text evidence="3">Interacts with histones H3 and H4.</text>
</comment>
<evidence type="ECO:0000313" key="7">
    <source>
        <dbReference type="Proteomes" id="UP001273166"/>
    </source>
</evidence>
<evidence type="ECO:0000256" key="3">
    <source>
        <dbReference type="ARBA" id="ARBA00038654"/>
    </source>
</evidence>
<feature type="compositionally biased region" description="Low complexity" evidence="4">
    <location>
        <begin position="375"/>
        <end position="390"/>
    </location>
</feature>
<dbReference type="EMBL" id="JAUDZG010000004">
    <property type="protein sequence ID" value="KAK3306121.1"/>
    <property type="molecule type" value="Genomic_DNA"/>
</dbReference>
<dbReference type="InterPro" id="IPR050454">
    <property type="entry name" value="RTT106/SSRP1_HistChap/FACT"/>
</dbReference>
<sequence length="467" mass="50767">MAAQLDTHTLGLVFQSRPDILAGIQNAADTPARTSLFNDIATFVYERLASAVDLDDGPSSKRRRVDIAQTQRNGQTGSRALPAGSQPAGFNADAAATDPVLLEVKDISVTAPQRKKYDLCFTKNFLYARAPGSSVPVQGIAYAWTDIDHAFYLPVPDKSQVQYNYVLLPRDSYLPTAKQAGAAPGDKQQPLEPLVFTVPATAPKPGSIAGPSAKTAEAVSDTYSTLFHWALTTSLRAAGNHACQLVASDPKIFHSVARQPHRPNEKAVHVKAFRGSKDGFLFFLPTGILWGFKKPLLFLPLDRIVAVSYTNVLRTTFNMVVELDNNDGEEAFEKEIEFGMLDQEDYQGIDETYVRRHGLADRSMAEQRKAKRQLAENAGSKKSAAAAAAAGDEEGAGEGGEEDGLTELERAQREAEQRLQDEEDEMEEDYDPGSEGDSEGEGSSDEDDDDDDDDAQGGSDEEEEEGE</sequence>